<evidence type="ECO:0000313" key="3">
    <source>
        <dbReference type="Proteomes" id="UP000050786"/>
    </source>
</evidence>
<organism evidence="2 3">
    <name type="scientific">Ruegeria atlantica</name>
    <dbReference type="NCBI Taxonomy" id="81569"/>
    <lineage>
        <taxon>Bacteria</taxon>
        <taxon>Pseudomonadati</taxon>
        <taxon>Pseudomonadota</taxon>
        <taxon>Alphaproteobacteria</taxon>
        <taxon>Rhodobacterales</taxon>
        <taxon>Roseobacteraceae</taxon>
        <taxon>Ruegeria</taxon>
    </lineage>
</organism>
<dbReference type="Proteomes" id="UP000050786">
    <property type="component" value="Unassembled WGS sequence"/>
</dbReference>
<evidence type="ECO:0000313" key="2">
    <source>
        <dbReference type="EMBL" id="CUH45109.1"/>
    </source>
</evidence>
<dbReference type="EMBL" id="CYPS01000064">
    <property type="protein sequence ID" value="CUH45109.1"/>
    <property type="molecule type" value="Genomic_DNA"/>
</dbReference>
<protein>
    <submittedName>
        <fullName evidence="2">Uncharacterized protein</fullName>
    </submittedName>
</protein>
<proteinExistence type="predicted"/>
<accession>A0A0P1E7V3</accession>
<dbReference type="AlphaFoldDB" id="A0A0P1E7V3"/>
<keyword evidence="3" id="KW-1185">Reference proteome</keyword>
<feature type="region of interest" description="Disordered" evidence="1">
    <location>
        <begin position="59"/>
        <end position="81"/>
    </location>
</feature>
<evidence type="ECO:0000256" key="1">
    <source>
        <dbReference type="SAM" id="MobiDB-lite"/>
    </source>
</evidence>
<reference evidence="3" key="1">
    <citation type="submission" date="2015-09" db="EMBL/GenBank/DDBJ databases">
        <authorList>
            <person name="Rodrigo-Torres L."/>
            <person name="Arahal D.R."/>
        </authorList>
    </citation>
    <scope>NUCLEOTIDE SEQUENCE [LARGE SCALE GENOMIC DNA]</scope>
    <source>
        <strain evidence="3">CECT 4293</strain>
    </source>
</reference>
<feature type="compositionally biased region" description="Polar residues" evidence="1">
    <location>
        <begin position="60"/>
        <end position="74"/>
    </location>
</feature>
<gene>
    <name evidence="2" type="ORF">RUM4293_04019</name>
</gene>
<name>A0A0P1E7V3_9RHOB</name>
<dbReference type="RefSeq" id="WP_058275037.1">
    <property type="nucleotide sequence ID" value="NZ_CYPS01000064.1"/>
</dbReference>
<sequence length="81" mass="9248">MNNQKEWISAAGIGVEEERRRLNENGPSLGRYRKAWLDEKRFAFAAQMERHARPLAKITVGSQTEEANVEAEQNNGEDFEA</sequence>